<dbReference type="Gene3D" id="3.90.220.20">
    <property type="entry name" value="DNA methylase specificity domains"/>
    <property type="match status" value="1"/>
</dbReference>
<dbReference type="Proteomes" id="UP000077623">
    <property type="component" value="Unassembled WGS sequence"/>
</dbReference>
<keyword evidence="3" id="KW-0238">DNA-binding</keyword>
<dbReference type="GO" id="GO:0009307">
    <property type="term" value="P:DNA restriction-modification system"/>
    <property type="evidence" value="ECO:0007669"/>
    <property type="project" value="UniProtKB-KW"/>
</dbReference>
<dbReference type="PANTHER" id="PTHR30408:SF12">
    <property type="entry name" value="TYPE I RESTRICTION ENZYME MJAVIII SPECIFICITY SUBUNIT"/>
    <property type="match status" value="1"/>
</dbReference>
<dbReference type="PANTHER" id="PTHR30408">
    <property type="entry name" value="TYPE-1 RESTRICTION ENZYME ECOKI SPECIFICITY PROTEIN"/>
    <property type="match status" value="1"/>
</dbReference>
<evidence type="ECO:0000256" key="3">
    <source>
        <dbReference type="ARBA" id="ARBA00023125"/>
    </source>
</evidence>
<dbReference type="REBASE" id="159356">
    <property type="entry name" value="S1.MhaP01ORF1625P"/>
</dbReference>
<reference evidence="6" key="1">
    <citation type="submission" date="2016-04" db="EMBL/GenBank/DDBJ databases">
        <authorList>
            <person name="Quiroz-Castaneda R.E."/>
            <person name="Martinez-Ocampo F."/>
        </authorList>
    </citation>
    <scope>NUCLEOTIDE SEQUENCE [LARGE SCALE GENOMIC DNA]</scope>
    <source>
        <strain evidence="6">INIFAP01</strain>
    </source>
</reference>
<evidence type="ECO:0000313" key="5">
    <source>
        <dbReference type="EMBL" id="OAL10742.1"/>
    </source>
</evidence>
<dbReference type="EMBL" id="LWUJ01000010">
    <property type="protein sequence ID" value="OAL10742.1"/>
    <property type="molecule type" value="Genomic_DNA"/>
</dbReference>
<comment type="caution">
    <text evidence="5">The sequence shown here is derived from an EMBL/GenBank/DDBJ whole genome shotgun (WGS) entry which is preliminary data.</text>
</comment>
<dbReference type="STRING" id="432608.A6V39_01625"/>
<dbReference type="SUPFAM" id="SSF116734">
    <property type="entry name" value="DNA methylase specificity domain"/>
    <property type="match status" value="1"/>
</dbReference>
<dbReference type="Pfam" id="PF01420">
    <property type="entry name" value="Methylase_S"/>
    <property type="match status" value="1"/>
</dbReference>
<protein>
    <recommendedName>
        <fullName evidence="4">Type I restriction modification DNA specificity domain-containing protein</fullName>
    </recommendedName>
</protein>
<accession>A0A1A9QDQ9</accession>
<feature type="domain" description="Type I restriction modification DNA specificity" evidence="4">
    <location>
        <begin position="4"/>
        <end position="139"/>
    </location>
</feature>
<organism evidence="5 6">
    <name type="scientific">Candidatus Mycoplasma haematobovis</name>
    <dbReference type="NCBI Taxonomy" id="432608"/>
    <lineage>
        <taxon>Bacteria</taxon>
        <taxon>Bacillati</taxon>
        <taxon>Mycoplasmatota</taxon>
        <taxon>Mollicutes</taxon>
        <taxon>Mycoplasmataceae</taxon>
        <taxon>Mycoplasma</taxon>
    </lineage>
</organism>
<gene>
    <name evidence="5" type="ORF">A6V39_01625</name>
</gene>
<keyword evidence="2" id="KW-0680">Restriction system</keyword>
<evidence type="ECO:0000256" key="2">
    <source>
        <dbReference type="ARBA" id="ARBA00022747"/>
    </source>
</evidence>
<dbReference type="AlphaFoldDB" id="A0A1A9QDQ9"/>
<dbReference type="InterPro" id="IPR052021">
    <property type="entry name" value="Type-I_RS_S_subunit"/>
</dbReference>
<proteinExistence type="inferred from homology"/>
<keyword evidence="6" id="KW-1185">Reference proteome</keyword>
<comment type="similarity">
    <text evidence="1">Belongs to the type-I restriction system S methylase family.</text>
</comment>
<evidence type="ECO:0000313" key="6">
    <source>
        <dbReference type="Proteomes" id="UP000077623"/>
    </source>
</evidence>
<sequence length="144" mass="16583">MGFAFQKNKYRDKGLPILRVTDIHNNKINSEKLVYFDPSDYPNNIEFALINIGDIFVSWIGTIGKVGWNQTNSSIYLKHGLFALIPNEELLNKRYLFHWLINNQEKINSTLVGVGAIPYLDINKFKKLIISLPSLSEQNSKDIR</sequence>
<dbReference type="InterPro" id="IPR000055">
    <property type="entry name" value="Restrct_endonuc_typeI_TRD"/>
</dbReference>
<evidence type="ECO:0000256" key="1">
    <source>
        <dbReference type="ARBA" id="ARBA00010923"/>
    </source>
</evidence>
<name>A0A1A9QDQ9_9MOLU</name>
<dbReference type="GO" id="GO:0003677">
    <property type="term" value="F:DNA binding"/>
    <property type="evidence" value="ECO:0007669"/>
    <property type="project" value="UniProtKB-KW"/>
</dbReference>
<dbReference type="InterPro" id="IPR044946">
    <property type="entry name" value="Restrct_endonuc_typeI_TRD_sf"/>
</dbReference>
<evidence type="ECO:0000259" key="4">
    <source>
        <dbReference type="Pfam" id="PF01420"/>
    </source>
</evidence>